<evidence type="ECO:0000313" key="3">
    <source>
        <dbReference type="EMBL" id="AKB50256.1"/>
    </source>
</evidence>
<feature type="region of interest" description="Disordered" evidence="1">
    <location>
        <begin position="21"/>
        <end position="40"/>
    </location>
</feature>
<keyword evidence="2" id="KW-0472">Membrane</keyword>
<accession>A0A0E3LKX0</accession>
<sequence>MKLTGQYQEIKKDNIKKSKRTISRNQKDNIKKSKSAESDYNESANIIENGRMILGLQMTSKVFTLFVLWNLVNFIYFFFGMKVRENNYLYVLFPSFFLEV</sequence>
<dbReference type="AlphaFoldDB" id="A0A0E3LKX0"/>
<name>A0A0E3LKX0_METBA</name>
<dbReference type="PATRIC" id="fig|1434109.4.peg.1237"/>
<evidence type="ECO:0000256" key="2">
    <source>
        <dbReference type="SAM" id="Phobius"/>
    </source>
</evidence>
<feature type="transmembrane region" description="Helical" evidence="2">
    <location>
        <begin position="62"/>
        <end position="79"/>
    </location>
</feature>
<dbReference type="Proteomes" id="UP000033038">
    <property type="component" value="Chromosome"/>
</dbReference>
<evidence type="ECO:0000313" key="4">
    <source>
        <dbReference type="Proteomes" id="UP000033038"/>
    </source>
</evidence>
<dbReference type="EMBL" id="CP009526">
    <property type="protein sequence ID" value="AKB50256.1"/>
    <property type="molecule type" value="Genomic_DNA"/>
</dbReference>
<reference evidence="3 4" key="1">
    <citation type="submission" date="2014-07" db="EMBL/GenBank/DDBJ databases">
        <title>Methanogenic archaea and the global carbon cycle.</title>
        <authorList>
            <person name="Henriksen J.R."/>
            <person name="Luke J."/>
            <person name="Reinhart S."/>
            <person name="Benedict M.N."/>
            <person name="Youngblut N.D."/>
            <person name="Metcalf M.E."/>
            <person name="Whitaker R.J."/>
            <person name="Metcalf W.W."/>
        </authorList>
    </citation>
    <scope>NUCLEOTIDE SEQUENCE [LARGE SCALE GENOMIC DNA]</scope>
    <source>
        <strain evidence="3 4">Wiesmoor</strain>
    </source>
</reference>
<gene>
    <name evidence="3" type="ORF">MSBRW_1003</name>
</gene>
<protein>
    <submittedName>
        <fullName evidence="3">Uncharacterized protein</fullName>
    </submittedName>
</protein>
<evidence type="ECO:0000256" key="1">
    <source>
        <dbReference type="SAM" id="MobiDB-lite"/>
    </source>
</evidence>
<dbReference type="KEGG" id="mbw:MSBRW_1003"/>
<dbReference type="HOGENOM" id="CLU_2299322_0_0_2"/>
<keyword evidence="2" id="KW-0812">Transmembrane</keyword>
<keyword evidence="2" id="KW-1133">Transmembrane helix</keyword>
<feature type="compositionally biased region" description="Basic and acidic residues" evidence="1">
    <location>
        <begin position="25"/>
        <end position="37"/>
    </location>
</feature>
<proteinExistence type="predicted"/>
<organism evidence="3 4">
    <name type="scientific">Methanosarcina barkeri str. Wiesmoor</name>
    <dbReference type="NCBI Taxonomy" id="1434109"/>
    <lineage>
        <taxon>Archaea</taxon>
        <taxon>Methanobacteriati</taxon>
        <taxon>Methanobacteriota</taxon>
        <taxon>Stenosarchaea group</taxon>
        <taxon>Methanomicrobia</taxon>
        <taxon>Methanosarcinales</taxon>
        <taxon>Methanosarcinaceae</taxon>
        <taxon>Methanosarcina</taxon>
    </lineage>
</organism>